<feature type="compositionally biased region" description="Polar residues" evidence="10">
    <location>
        <begin position="175"/>
        <end position="193"/>
    </location>
</feature>
<organism evidence="12 13">
    <name type="scientific">Sporothrix curviconia</name>
    <dbReference type="NCBI Taxonomy" id="1260050"/>
    <lineage>
        <taxon>Eukaryota</taxon>
        <taxon>Fungi</taxon>
        <taxon>Dikarya</taxon>
        <taxon>Ascomycota</taxon>
        <taxon>Pezizomycotina</taxon>
        <taxon>Sordariomycetes</taxon>
        <taxon>Sordariomycetidae</taxon>
        <taxon>Ophiostomatales</taxon>
        <taxon>Ophiostomataceae</taxon>
        <taxon>Sporothrix</taxon>
    </lineage>
</organism>
<evidence type="ECO:0000256" key="8">
    <source>
        <dbReference type="ARBA" id="ARBA00031744"/>
    </source>
</evidence>
<dbReference type="SMART" id="SM00934">
    <property type="entry name" value="OMPdecase"/>
    <property type="match status" value="1"/>
</dbReference>
<protein>
    <recommendedName>
        <fullName evidence="4">Orotidine 5'-phosphate decarboxylase</fullName>
        <ecNumber evidence="3">4.1.1.23</ecNumber>
    </recommendedName>
    <alternativeName>
        <fullName evidence="9">OMP decarboxylase</fullName>
    </alternativeName>
    <alternativeName>
        <fullName evidence="8">Uridine 5'-monophosphate synthase</fullName>
    </alternativeName>
</protein>
<dbReference type="PANTHER" id="PTHR32119">
    <property type="entry name" value="OROTIDINE 5'-PHOSPHATE DECARBOXYLASE"/>
    <property type="match status" value="1"/>
</dbReference>
<keyword evidence="13" id="KW-1185">Reference proteome</keyword>
<gene>
    <name evidence="12" type="ORF">SCUCBS95973_000476</name>
</gene>
<evidence type="ECO:0000313" key="12">
    <source>
        <dbReference type="EMBL" id="CAK7209544.1"/>
    </source>
</evidence>
<dbReference type="Pfam" id="PF00215">
    <property type="entry name" value="OMPdecase"/>
    <property type="match status" value="2"/>
</dbReference>
<evidence type="ECO:0000256" key="10">
    <source>
        <dbReference type="SAM" id="MobiDB-lite"/>
    </source>
</evidence>
<accession>A0ABP0AQN5</accession>
<name>A0ABP0AQN5_9PEZI</name>
<evidence type="ECO:0000256" key="1">
    <source>
        <dbReference type="ARBA" id="ARBA00004861"/>
    </source>
</evidence>
<dbReference type="PANTHER" id="PTHR32119:SF2">
    <property type="entry name" value="OROTIDINE 5'-PHOSPHATE DECARBOXYLASE"/>
    <property type="match status" value="1"/>
</dbReference>
<evidence type="ECO:0000256" key="2">
    <source>
        <dbReference type="ARBA" id="ARBA00011018"/>
    </source>
</evidence>
<keyword evidence="5" id="KW-0210">Decarboxylase</keyword>
<dbReference type="InterPro" id="IPR014732">
    <property type="entry name" value="OMPdecase"/>
</dbReference>
<evidence type="ECO:0000313" key="13">
    <source>
        <dbReference type="Proteomes" id="UP001642405"/>
    </source>
</evidence>
<dbReference type="SUPFAM" id="SSF51366">
    <property type="entry name" value="Ribulose-phoshate binding barrel"/>
    <property type="match status" value="2"/>
</dbReference>
<dbReference type="InterPro" id="IPR018089">
    <property type="entry name" value="OMPdecase_AS"/>
</dbReference>
<dbReference type="InterPro" id="IPR011060">
    <property type="entry name" value="RibuloseP-bd_barrel"/>
</dbReference>
<dbReference type="EMBL" id="CAWUHB010000002">
    <property type="protein sequence ID" value="CAK7209544.1"/>
    <property type="molecule type" value="Genomic_DNA"/>
</dbReference>
<keyword evidence="6" id="KW-0665">Pyrimidine biosynthesis</keyword>
<feature type="compositionally biased region" description="Polar residues" evidence="10">
    <location>
        <begin position="244"/>
        <end position="253"/>
    </location>
</feature>
<reference evidence="12 13" key="1">
    <citation type="submission" date="2024-01" db="EMBL/GenBank/DDBJ databases">
        <authorList>
            <person name="Allen C."/>
            <person name="Tagirdzhanova G."/>
        </authorList>
    </citation>
    <scope>NUCLEOTIDE SEQUENCE [LARGE SCALE GENOMIC DNA]</scope>
</reference>
<dbReference type="InterPro" id="IPR001754">
    <property type="entry name" value="OMPdeCOase_dom"/>
</dbReference>
<evidence type="ECO:0000259" key="11">
    <source>
        <dbReference type="SMART" id="SM00934"/>
    </source>
</evidence>
<evidence type="ECO:0000256" key="9">
    <source>
        <dbReference type="ARBA" id="ARBA00033428"/>
    </source>
</evidence>
<feature type="compositionally biased region" description="Basic and acidic residues" evidence="10">
    <location>
        <begin position="257"/>
        <end position="267"/>
    </location>
</feature>
<comment type="pathway">
    <text evidence="1">Pyrimidine metabolism; UMP biosynthesis via de novo pathway; UMP from orotate: step 2/2.</text>
</comment>
<dbReference type="EC" id="4.1.1.23" evidence="3"/>
<comment type="similarity">
    <text evidence="2">Belongs to the OMP decarboxylase family.</text>
</comment>
<feature type="compositionally biased region" description="Gly residues" evidence="10">
    <location>
        <begin position="285"/>
        <end position="295"/>
    </location>
</feature>
<evidence type="ECO:0000256" key="4">
    <source>
        <dbReference type="ARBA" id="ARBA00021923"/>
    </source>
</evidence>
<evidence type="ECO:0000256" key="5">
    <source>
        <dbReference type="ARBA" id="ARBA00022793"/>
    </source>
</evidence>
<dbReference type="InterPro" id="IPR013785">
    <property type="entry name" value="Aldolase_TIM"/>
</dbReference>
<dbReference type="Proteomes" id="UP001642405">
    <property type="component" value="Unassembled WGS sequence"/>
</dbReference>
<keyword evidence="7" id="KW-0456">Lyase</keyword>
<evidence type="ECO:0000256" key="6">
    <source>
        <dbReference type="ARBA" id="ARBA00022975"/>
    </source>
</evidence>
<dbReference type="PROSITE" id="PS00156">
    <property type="entry name" value="OMPDECASE"/>
    <property type="match status" value="1"/>
</dbReference>
<comment type="caution">
    <text evidence="12">The sequence shown here is derived from an EMBL/GenBank/DDBJ whole genome shotgun (WGS) entry which is preliminary data.</text>
</comment>
<feature type="region of interest" description="Disordered" evidence="10">
    <location>
        <begin position="168"/>
        <end position="295"/>
    </location>
</feature>
<dbReference type="Gene3D" id="3.20.20.70">
    <property type="entry name" value="Aldolase class I"/>
    <property type="match status" value="2"/>
</dbReference>
<evidence type="ECO:0000256" key="3">
    <source>
        <dbReference type="ARBA" id="ARBA00012321"/>
    </source>
</evidence>
<feature type="compositionally biased region" description="Low complexity" evidence="10">
    <location>
        <begin position="195"/>
        <end position="220"/>
    </location>
</feature>
<feature type="domain" description="Orotidine 5'-phosphate decarboxylase" evidence="11">
    <location>
        <begin position="39"/>
        <end position="432"/>
    </location>
</feature>
<evidence type="ECO:0000256" key="7">
    <source>
        <dbReference type="ARBA" id="ARBA00023239"/>
    </source>
</evidence>
<proteinExistence type="inferred from homology"/>
<sequence length="446" mass="46787">MAAAQRHPSFVTPFAKRAEAAVHPLTAYLYRLMIAKQSNLCLSADVSTARELLLLADRVGPSIVVLKTHYDLVTGWDYNPQTGTGAQLAALARKHGFLLFEDRKFADIGKTVQQQYTAGTARIIDWAHLVTVNMDAGAPAVTALADAAARWRERVHYEVKTSVTVGTPVHESFDDSGSGTPSGVATPSAQHTSEFPPHFSAASDPAFSSNPFSSSAPRSSADIENITGLPAPSRDADGRKGSIVSVTTVTQSFEPVDSPRHGGDSHDGTNGVGGDESSGANAGSGRTGGGGAGSGYKGGASTVYQGIEEAPLDRGILLLAQMSTKGNLMTPGYTQACVEAARAHKSFVVGFIAQETLNTLPDDAFVHLTPGCKLPPPGEDFEESAAGVLPGDGMGQQYNTPARLIGVCGADIVIVGRGIITAVDPPSEAERYRRKAWKAYLARVQQ</sequence>